<protein>
    <submittedName>
        <fullName evidence="2">Type II toxin-antitoxin system VapC family toxin</fullName>
    </submittedName>
</protein>
<dbReference type="OrthoDB" id="9798990at2"/>
<dbReference type="InterPro" id="IPR041705">
    <property type="entry name" value="PIN_Sll0205"/>
</dbReference>
<accession>A0A4R9KEU4</accession>
<dbReference type="Pfam" id="PF01850">
    <property type="entry name" value="PIN"/>
    <property type="match status" value="1"/>
</dbReference>
<dbReference type="Gene3D" id="3.40.50.1010">
    <property type="entry name" value="5'-nuclease"/>
    <property type="match status" value="1"/>
</dbReference>
<dbReference type="Proteomes" id="UP000297762">
    <property type="component" value="Unassembled WGS sequence"/>
</dbReference>
<proteinExistence type="predicted"/>
<dbReference type="RefSeq" id="WP_135647503.1">
    <property type="nucleotide sequence ID" value="NZ_RQGF01000004.1"/>
</dbReference>
<name>A0A4R9KEU4_9LEPT</name>
<gene>
    <name evidence="2" type="ORF">EHQ64_00470</name>
</gene>
<dbReference type="PANTHER" id="PTHR36173">
    <property type="entry name" value="RIBONUCLEASE VAPC16-RELATED"/>
    <property type="match status" value="1"/>
</dbReference>
<evidence type="ECO:0000313" key="3">
    <source>
        <dbReference type="Proteomes" id="UP000297762"/>
    </source>
</evidence>
<dbReference type="CDD" id="cd09872">
    <property type="entry name" value="PIN_Sll0205-like"/>
    <property type="match status" value="1"/>
</dbReference>
<dbReference type="InterPro" id="IPR002716">
    <property type="entry name" value="PIN_dom"/>
</dbReference>
<comment type="caution">
    <text evidence="2">The sequence shown here is derived from an EMBL/GenBank/DDBJ whole genome shotgun (WGS) entry which is preliminary data.</text>
</comment>
<keyword evidence="3" id="KW-1185">Reference proteome</keyword>
<dbReference type="AlphaFoldDB" id="A0A4R9KEU4"/>
<dbReference type="EMBL" id="RQGF01000004">
    <property type="protein sequence ID" value="TGL65783.1"/>
    <property type="molecule type" value="Genomic_DNA"/>
</dbReference>
<evidence type="ECO:0000313" key="2">
    <source>
        <dbReference type="EMBL" id="TGL65783.1"/>
    </source>
</evidence>
<dbReference type="InterPro" id="IPR029060">
    <property type="entry name" value="PIN-like_dom_sf"/>
</dbReference>
<sequence>MTYLLDTHTLLWVLFQPEKLSYRVATTILNRRNRIFISSISLWEISLKFSLKKLELNGITPEQLPRKIRESGFEFINDSPEVFANYFKLPVVKHSDPFDRFLIWQALNFGLVFLTKDRYLENYDAHGLQMLW</sequence>
<dbReference type="PANTHER" id="PTHR36173:SF2">
    <property type="entry name" value="RIBONUCLEASE VAPC16"/>
    <property type="match status" value="1"/>
</dbReference>
<evidence type="ECO:0000259" key="1">
    <source>
        <dbReference type="Pfam" id="PF01850"/>
    </source>
</evidence>
<organism evidence="2 3">
    <name type="scientific">Leptospira sarikeiensis</name>
    <dbReference type="NCBI Taxonomy" id="2484943"/>
    <lineage>
        <taxon>Bacteria</taxon>
        <taxon>Pseudomonadati</taxon>
        <taxon>Spirochaetota</taxon>
        <taxon>Spirochaetia</taxon>
        <taxon>Leptospirales</taxon>
        <taxon>Leptospiraceae</taxon>
        <taxon>Leptospira</taxon>
    </lineage>
</organism>
<reference evidence="2" key="1">
    <citation type="journal article" date="2019" name="PLoS Negl. Trop. Dis.">
        <title>Revisiting the worldwide diversity of Leptospira species in the environment.</title>
        <authorList>
            <person name="Vincent A.T."/>
            <person name="Schiettekatte O."/>
            <person name="Bourhy P."/>
            <person name="Veyrier F.J."/>
            <person name="Picardeau M."/>
        </authorList>
    </citation>
    <scope>NUCLEOTIDE SEQUENCE [LARGE SCALE GENOMIC DNA]</scope>
    <source>
        <strain evidence="2">201702455</strain>
    </source>
</reference>
<dbReference type="InterPro" id="IPR052919">
    <property type="entry name" value="TA_system_RNase"/>
</dbReference>
<dbReference type="SUPFAM" id="SSF88723">
    <property type="entry name" value="PIN domain-like"/>
    <property type="match status" value="1"/>
</dbReference>
<feature type="domain" description="PIN" evidence="1">
    <location>
        <begin position="3"/>
        <end position="124"/>
    </location>
</feature>